<evidence type="ECO:0000313" key="2">
    <source>
        <dbReference type="Proteomes" id="UP000008311"/>
    </source>
</evidence>
<evidence type="ECO:0000313" key="1">
    <source>
        <dbReference type="EMBL" id="EEF24289.1"/>
    </source>
</evidence>
<accession>B9TIM4</accession>
<dbReference type="EMBL" id="EQ982719">
    <property type="protein sequence ID" value="EEF24289.1"/>
    <property type="molecule type" value="Genomic_DNA"/>
</dbReference>
<sequence>MDGLVASGLRAQLRSGNLLTGQSFVALDFFPNAKRATINWESDIPQLPTEVGALDALQAALGTLAKQIEKVPVEQIGNNLEQMLASGNRLMQRLDSETAPEAQAVLKAARKALDEVGQTMANDSQFKQDAGAMMRELTRAAQQLRLLSDYLERHPEALLRGKPEDEK</sequence>
<dbReference type="Proteomes" id="UP000008311">
    <property type="component" value="Unassembled WGS sequence"/>
</dbReference>
<protein>
    <recommendedName>
        <fullName evidence="3">Paraquat-inducible protein B</fullName>
    </recommendedName>
</protein>
<evidence type="ECO:0008006" key="3">
    <source>
        <dbReference type="Google" id="ProtNLM"/>
    </source>
</evidence>
<reference evidence="2" key="1">
    <citation type="journal article" date="2010" name="Nat. Biotechnol.">
        <title>Draft genome sequence of the oilseed species Ricinus communis.</title>
        <authorList>
            <person name="Chan A.P."/>
            <person name="Crabtree J."/>
            <person name="Zhao Q."/>
            <person name="Lorenzi H."/>
            <person name="Orvis J."/>
            <person name="Puiu D."/>
            <person name="Melake-Berhan A."/>
            <person name="Jones K.M."/>
            <person name="Redman J."/>
            <person name="Chen G."/>
            <person name="Cahoon E.B."/>
            <person name="Gedil M."/>
            <person name="Stanke M."/>
            <person name="Haas B.J."/>
            <person name="Wortman J.R."/>
            <person name="Fraser-Liggett C.M."/>
            <person name="Ravel J."/>
            <person name="Rabinowicz P.D."/>
        </authorList>
    </citation>
    <scope>NUCLEOTIDE SEQUENCE [LARGE SCALE GENOMIC DNA]</scope>
    <source>
        <strain evidence="2">cv. Hale</strain>
    </source>
</reference>
<proteinExistence type="predicted"/>
<dbReference type="AlphaFoldDB" id="B9TIM4"/>
<dbReference type="eggNOG" id="ENOG502SM57">
    <property type="taxonomic scope" value="Eukaryota"/>
</dbReference>
<gene>
    <name evidence="1" type="ORF">RCOM_1815720</name>
</gene>
<name>B9TIM4_RICCO</name>
<organism evidence="1 2">
    <name type="scientific">Ricinus communis</name>
    <name type="common">Castor bean</name>
    <dbReference type="NCBI Taxonomy" id="3988"/>
    <lineage>
        <taxon>Eukaryota</taxon>
        <taxon>Viridiplantae</taxon>
        <taxon>Streptophyta</taxon>
        <taxon>Embryophyta</taxon>
        <taxon>Tracheophyta</taxon>
        <taxon>Spermatophyta</taxon>
        <taxon>Magnoliopsida</taxon>
        <taxon>eudicotyledons</taxon>
        <taxon>Gunneridae</taxon>
        <taxon>Pentapetalae</taxon>
        <taxon>rosids</taxon>
        <taxon>fabids</taxon>
        <taxon>Malpighiales</taxon>
        <taxon>Euphorbiaceae</taxon>
        <taxon>Acalyphoideae</taxon>
        <taxon>Acalypheae</taxon>
        <taxon>Ricinus</taxon>
    </lineage>
</organism>
<keyword evidence="2" id="KW-1185">Reference proteome</keyword>
<dbReference type="InParanoid" id="B9TIM4"/>